<sequence length="306" mass="33019">MAASPPPDRVASAPLHGRDDTRLAPFMVTAPRGDPVPVVVASPHSGRAYPQAFLTLSRLDLATLRRSEDFHVDDLVARAPDLGASLICATFPRIYCDPNREAWELDPTMFSERLPDGCNTATARVRAGLGTIPRLSATGVPIYRGRIPFAEGRERIRTCWVPYHDALSALIDRVVAVHGACLLVDCHSMPGQMGRDAPDFILGDAWGTSCAPAITTAAEAALRAHGFRTCRNTPYAGGYVTRTYGRPRNGVHALQIEVSRALYMDEARLEKGDGFAAIRAVLTSLLHDLAGATKALIRDRATALSP</sequence>
<protein>
    <submittedName>
        <fullName evidence="1">N-formylglutamate amidohydrolase</fullName>
    </submittedName>
</protein>
<dbReference type="SUPFAM" id="SSF53187">
    <property type="entry name" value="Zn-dependent exopeptidases"/>
    <property type="match status" value="1"/>
</dbReference>
<evidence type="ECO:0000313" key="2">
    <source>
        <dbReference type="Proteomes" id="UP000578030"/>
    </source>
</evidence>
<dbReference type="GO" id="GO:0016787">
    <property type="term" value="F:hydrolase activity"/>
    <property type="evidence" value="ECO:0007669"/>
    <property type="project" value="UniProtKB-KW"/>
</dbReference>
<dbReference type="Proteomes" id="UP000578030">
    <property type="component" value="Unassembled WGS sequence"/>
</dbReference>
<dbReference type="RefSeq" id="WP_182960940.1">
    <property type="nucleotide sequence ID" value="NZ_JABEQM010000016.1"/>
</dbReference>
<comment type="caution">
    <text evidence="1">The sequence shown here is derived from an EMBL/GenBank/DDBJ whole genome shotgun (WGS) entry which is preliminary data.</text>
</comment>
<dbReference type="EMBL" id="JABEQM010000016">
    <property type="protein sequence ID" value="MBB2203018.1"/>
    <property type="molecule type" value="Genomic_DNA"/>
</dbReference>
<organism evidence="1 2">
    <name type="scientific">Gluconacetobacter tumulisoli</name>
    <dbReference type="NCBI Taxonomy" id="1286189"/>
    <lineage>
        <taxon>Bacteria</taxon>
        <taxon>Pseudomonadati</taxon>
        <taxon>Pseudomonadota</taxon>
        <taxon>Alphaproteobacteria</taxon>
        <taxon>Acetobacterales</taxon>
        <taxon>Acetobacteraceae</taxon>
        <taxon>Gluconacetobacter</taxon>
    </lineage>
</organism>
<dbReference type="InterPro" id="IPR007709">
    <property type="entry name" value="N-FG_amidohydro"/>
</dbReference>
<evidence type="ECO:0000313" key="1">
    <source>
        <dbReference type="EMBL" id="MBB2203018.1"/>
    </source>
</evidence>
<dbReference type="Gene3D" id="3.40.630.40">
    <property type="entry name" value="Zn-dependent exopeptidases"/>
    <property type="match status" value="1"/>
</dbReference>
<dbReference type="Pfam" id="PF05013">
    <property type="entry name" value="FGase"/>
    <property type="match status" value="1"/>
</dbReference>
<proteinExistence type="predicted"/>
<keyword evidence="1" id="KW-0378">Hydrolase</keyword>
<dbReference type="AlphaFoldDB" id="A0A7W4PMI6"/>
<reference evidence="1 2" key="1">
    <citation type="submission" date="2020-04" db="EMBL/GenBank/DDBJ databases">
        <title>Description of novel Gluconacetobacter.</title>
        <authorList>
            <person name="Sombolestani A."/>
        </authorList>
    </citation>
    <scope>NUCLEOTIDE SEQUENCE [LARGE SCALE GENOMIC DNA]</scope>
    <source>
        <strain evidence="1 2">LMG 27802</strain>
    </source>
</reference>
<gene>
    <name evidence="1" type="ORF">HLH28_15810</name>
</gene>
<name>A0A7W4PMI6_9PROT</name>
<accession>A0A7W4PMI6</accession>
<keyword evidence="2" id="KW-1185">Reference proteome</keyword>